<dbReference type="AlphaFoldDB" id="C2BGY5"/>
<comment type="caution">
    <text evidence="3">The sequence shown here is derived from an EMBL/GenBank/DDBJ whole genome shotgun (WGS) entry which is preliminary data.</text>
</comment>
<dbReference type="GO" id="GO:0006487">
    <property type="term" value="P:protein N-linked glycosylation"/>
    <property type="evidence" value="ECO:0007669"/>
    <property type="project" value="TreeGrafter"/>
</dbReference>
<proteinExistence type="predicted"/>
<gene>
    <name evidence="3" type="ORF">HMPREF0072_1605</name>
</gene>
<evidence type="ECO:0000313" key="3">
    <source>
        <dbReference type="EMBL" id="EEI85848.1"/>
    </source>
</evidence>
<feature type="domain" description="SIS" evidence="2">
    <location>
        <begin position="32"/>
        <end position="175"/>
    </location>
</feature>
<dbReference type="CDD" id="cd05008">
    <property type="entry name" value="SIS_GlmS_GlmD_1"/>
    <property type="match status" value="1"/>
</dbReference>
<evidence type="ECO:0000259" key="2">
    <source>
        <dbReference type="PROSITE" id="PS51464"/>
    </source>
</evidence>
<dbReference type="InterPro" id="IPR046348">
    <property type="entry name" value="SIS_dom_sf"/>
</dbReference>
<keyword evidence="1" id="KW-0677">Repeat</keyword>
<dbReference type="Pfam" id="PF01380">
    <property type="entry name" value="SIS"/>
    <property type="match status" value="1"/>
</dbReference>
<dbReference type="InterPro" id="IPR001347">
    <property type="entry name" value="SIS_dom"/>
</dbReference>
<dbReference type="HOGENOM" id="CLU_012520_1_0_9"/>
<dbReference type="GO" id="GO:0097367">
    <property type="term" value="F:carbohydrate derivative binding"/>
    <property type="evidence" value="ECO:0007669"/>
    <property type="project" value="InterPro"/>
</dbReference>
<sequence length="353" mass="40377">MELFRGRKMKIIEYIKETPKYLNHIIDQSESTFESVAELDFDELYITGSGTSFNAALDVKYYIQKILNKKVVVLNTFDIDDLKFGDEKKILIGISQSGSSYSTLQALKIANKMGITTASMTGEETSIIDDEASYNYQIKCGEEKAGAKTKGYFCTKLNLILFALIYGKTHDIIGEDVFDGEVNNLREDFEKIEINIENSLNWVELNKDKFKEIKEIKVVSAYNQYGDVEESALKLLEAMRIPVSGYEMEQFIHGIYNSTNSETNVFILDDGSEERFDNLKKVLQQWTEQVYIISEKENADFKIINSKNSSSKHFSYIIPIWVICAEIPELKGINPEIPLDPKFHIKMNSKKLS</sequence>
<dbReference type="InterPro" id="IPR035466">
    <property type="entry name" value="GlmS/AgaS_SIS"/>
</dbReference>
<dbReference type="Proteomes" id="UP000005984">
    <property type="component" value="Unassembled WGS sequence"/>
</dbReference>
<dbReference type="SUPFAM" id="SSF53697">
    <property type="entry name" value="SIS domain"/>
    <property type="match status" value="1"/>
</dbReference>
<keyword evidence="4" id="KW-1185">Reference proteome</keyword>
<dbReference type="PROSITE" id="PS51464">
    <property type="entry name" value="SIS"/>
    <property type="match status" value="1"/>
</dbReference>
<reference evidence="3 4" key="1">
    <citation type="submission" date="2008-10" db="EMBL/GenBank/DDBJ databases">
        <authorList>
            <person name="Qin X."/>
            <person name="Bachman B."/>
            <person name="Battles P."/>
            <person name="Bell A."/>
            <person name="Bess C."/>
            <person name="Bickham C."/>
            <person name="Chaboub L."/>
            <person name="Chen D."/>
            <person name="Coyle M."/>
            <person name="Deiros D.R."/>
            <person name="Dinh H."/>
            <person name="Forbes L."/>
            <person name="Fowler G."/>
            <person name="Francisco L."/>
            <person name="Fu Q."/>
            <person name="Gubbala S."/>
            <person name="Hale W."/>
            <person name="Han Y."/>
            <person name="Hemphill L."/>
            <person name="Highlander S.K."/>
            <person name="Hirani K."/>
            <person name="Hogues M."/>
            <person name="Jackson L."/>
            <person name="Jakkamsetti A."/>
            <person name="Javaid M."/>
            <person name="Jiang H."/>
            <person name="Korchina V."/>
            <person name="Kovar C."/>
            <person name="Lara F."/>
            <person name="Lee S."/>
            <person name="Mata R."/>
            <person name="Mathew T."/>
            <person name="Moen C."/>
            <person name="Morales K."/>
            <person name="Munidasa M."/>
            <person name="Nazareth L."/>
            <person name="Ngo R."/>
            <person name="Nguyen L."/>
            <person name="Okwuonu G."/>
            <person name="Ongeri F."/>
            <person name="Patil S."/>
            <person name="Petrosino J."/>
            <person name="Pham C."/>
            <person name="Pham P."/>
            <person name="Pu L.-L."/>
            <person name="Puazo M."/>
            <person name="Raj R."/>
            <person name="Reid J."/>
            <person name="Rouhana J."/>
            <person name="Saada N."/>
            <person name="Shang Y."/>
            <person name="Simmons D."/>
            <person name="Thornton R."/>
            <person name="Warren J."/>
            <person name="Weissenberger G."/>
            <person name="Zhang J."/>
            <person name="Zhang L."/>
            <person name="Zhou C."/>
            <person name="Zhu D."/>
            <person name="Muzny D."/>
            <person name="Worley K."/>
            <person name="Gibbs R."/>
        </authorList>
    </citation>
    <scope>NUCLEOTIDE SEQUENCE [LARGE SCALE GENOMIC DNA]</scope>
    <source>
        <strain evidence="3 4">ATCC 51172</strain>
    </source>
</reference>
<dbReference type="Gene3D" id="3.40.50.10490">
    <property type="entry name" value="Glucose-6-phosphate isomerase like protein, domain 1"/>
    <property type="match status" value="2"/>
</dbReference>
<dbReference type="GO" id="GO:0006047">
    <property type="term" value="P:UDP-N-acetylglucosamine metabolic process"/>
    <property type="evidence" value="ECO:0007669"/>
    <property type="project" value="TreeGrafter"/>
</dbReference>
<dbReference type="STRING" id="525254.HMPREF0072_1605"/>
<protein>
    <submittedName>
        <fullName evidence="3">SIS domain protein</fullName>
    </submittedName>
</protein>
<dbReference type="PANTHER" id="PTHR10937:SF17">
    <property type="entry name" value="GLUCOSAMINE-FRUCTOSE-6-PHOSPHATE AMINOTRANSFERASE"/>
    <property type="match status" value="1"/>
</dbReference>
<dbReference type="PANTHER" id="PTHR10937">
    <property type="entry name" value="GLUCOSAMINE--FRUCTOSE-6-PHOSPHATE AMINOTRANSFERASE, ISOMERIZING"/>
    <property type="match status" value="1"/>
</dbReference>
<dbReference type="GO" id="GO:0004360">
    <property type="term" value="F:glutamine-fructose-6-phosphate transaminase (isomerizing) activity"/>
    <property type="evidence" value="ECO:0007669"/>
    <property type="project" value="TreeGrafter"/>
</dbReference>
<dbReference type="eggNOG" id="COG0449">
    <property type="taxonomic scope" value="Bacteria"/>
</dbReference>
<organism evidence="3 4">
    <name type="scientific">Anaerococcus lactolyticus ATCC 51172</name>
    <dbReference type="NCBI Taxonomy" id="525254"/>
    <lineage>
        <taxon>Bacteria</taxon>
        <taxon>Bacillati</taxon>
        <taxon>Bacillota</taxon>
        <taxon>Tissierellia</taxon>
        <taxon>Tissierellales</taxon>
        <taxon>Peptoniphilaceae</taxon>
        <taxon>Anaerococcus</taxon>
    </lineage>
</organism>
<dbReference type="GO" id="GO:0006002">
    <property type="term" value="P:fructose 6-phosphate metabolic process"/>
    <property type="evidence" value="ECO:0007669"/>
    <property type="project" value="TreeGrafter"/>
</dbReference>
<name>C2BGY5_9FIRM</name>
<dbReference type="EMBL" id="ABYO01000245">
    <property type="protein sequence ID" value="EEI85848.1"/>
    <property type="molecule type" value="Genomic_DNA"/>
</dbReference>
<accession>C2BGY5</accession>
<evidence type="ECO:0000256" key="1">
    <source>
        <dbReference type="ARBA" id="ARBA00022737"/>
    </source>
</evidence>
<evidence type="ECO:0000313" key="4">
    <source>
        <dbReference type="Proteomes" id="UP000005984"/>
    </source>
</evidence>